<feature type="domain" description="CHAT" evidence="3">
    <location>
        <begin position="134"/>
        <end position="372"/>
    </location>
</feature>
<evidence type="ECO:0000259" key="3">
    <source>
        <dbReference type="Pfam" id="PF12770"/>
    </source>
</evidence>
<name>A0A1Z4N8R1_9CYAN</name>
<dbReference type="RefSeq" id="WP_096582050.1">
    <property type="nucleotide sequence ID" value="NZ_CAWNJS010000001.1"/>
</dbReference>
<keyword evidence="1" id="KW-0472">Membrane</keyword>
<dbReference type="InterPro" id="IPR024983">
    <property type="entry name" value="CHAT_dom"/>
</dbReference>
<keyword evidence="5" id="KW-1185">Reference proteome</keyword>
<dbReference type="Proteomes" id="UP000218785">
    <property type="component" value="Chromosome"/>
</dbReference>
<evidence type="ECO:0000313" key="4">
    <source>
        <dbReference type="EMBL" id="BAZ02080.1"/>
    </source>
</evidence>
<dbReference type="KEGG" id="ttq:NIES37_60880"/>
<feature type="transmembrane region" description="Helical" evidence="1">
    <location>
        <begin position="797"/>
        <end position="830"/>
    </location>
</feature>
<dbReference type="InterPro" id="IPR007890">
    <property type="entry name" value="CHASE2"/>
</dbReference>
<dbReference type="Pfam" id="PF12770">
    <property type="entry name" value="CHAT"/>
    <property type="match status" value="1"/>
</dbReference>
<accession>A0A1Z4N8R1</accession>
<evidence type="ECO:0000259" key="2">
    <source>
        <dbReference type="Pfam" id="PF05226"/>
    </source>
</evidence>
<keyword evidence="1" id="KW-1133">Transmembrane helix</keyword>
<evidence type="ECO:0000256" key="1">
    <source>
        <dbReference type="SAM" id="Phobius"/>
    </source>
</evidence>
<sequence length="840" mass="96707">MTTTRTFFYLTVTRIQSVCQFELQGQGQKITEQVDYPLSLTQNYEDWQKAYLDYYQHIRGRKTINHLQKQELTNMHLRGWKVINKNLRGRKVISGVGKITVDRNKQLKDAEAQLLDEFHRWLLSPDLVNIRREIANAARKLSDEQQSVEVFLTCNPIEIARLPWETWEIGTDLGIPEKIQIYRTPATIRNQPVRPLQRKARILAIIGYDTSLNFEADQQEVESLKSIAEVEFVGWNTKTTKVLNPENATELKTQIFHAINDERGWDILFFAGHSNETILTGGELGVAPNVSLAIQDIEEVLKKAQTRGLQFAIFNSCSGINIAESLINLGLSQVVVMREPIHNQVARKFLVQFLRSLVGYKDVHQALLDACQYLKQQVTRFSYPSAYLVPSLYRHPDAELFRLKSFGFWNSIKKWLPKPKNESWLLLLLLISLLPNVQDFLLDKRIWLQAFYRQFTYQIPKDESPLFLVKIDNKSINQDKIKQPYPLDYGYLANIIQKLSQANSKLIGVDYILDQGEQQKQKSKKLNQAIRAAVSQESWFVFGALYPQDETSLIENSKETVTADIANLHWSIAGDINITKWYVELPSNTNCSHSCPFSYLLALSYFLQHQKSLPPNLPKPKLSNQNDFRDAIIKSIISQNTRYNFLQNLRLHPLFNFQQFFQPILDFSIPPTQIYKSVSACELLGSCESEIKIPNNLKNKVVMIVPAGYEEAGIKGKGEDNETIPSAISFWNGWGEGIFSRSAAHAYMVHHLLKQRLVVPIPDFFIILLSAFLGKALTVRMLENSPNKPKIFKRFWGILVIYLIISLQIYTSAAILLPCFFPSVTLWNYIRITTRRNVRE</sequence>
<feature type="domain" description="CHASE2" evidence="2">
    <location>
        <begin position="429"/>
        <end position="765"/>
    </location>
</feature>
<feature type="transmembrane region" description="Helical" evidence="1">
    <location>
        <begin position="757"/>
        <end position="777"/>
    </location>
</feature>
<keyword evidence="1" id="KW-0812">Transmembrane</keyword>
<proteinExistence type="predicted"/>
<protein>
    <submittedName>
        <fullName evidence="4">Putative Chase2 sensor protein</fullName>
    </submittedName>
</protein>
<dbReference type="EMBL" id="AP018248">
    <property type="protein sequence ID" value="BAZ02080.1"/>
    <property type="molecule type" value="Genomic_DNA"/>
</dbReference>
<dbReference type="Pfam" id="PF05226">
    <property type="entry name" value="CHASE2"/>
    <property type="match status" value="1"/>
</dbReference>
<organism evidence="4 5">
    <name type="scientific">Tolypothrix tenuis PCC 7101</name>
    <dbReference type="NCBI Taxonomy" id="231146"/>
    <lineage>
        <taxon>Bacteria</taxon>
        <taxon>Bacillati</taxon>
        <taxon>Cyanobacteriota</taxon>
        <taxon>Cyanophyceae</taxon>
        <taxon>Nostocales</taxon>
        <taxon>Tolypothrichaceae</taxon>
        <taxon>Tolypothrix</taxon>
    </lineage>
</organism>
<evidence type="ECO:0000313" key="5">
    <source>
        <dbReference type="Proteomes" id="UP000218785"/>
    </source>
</evidence>
<gene>
    <name evidence="4" type="ORF">NIES37_60880</name>
</gene>
<reference evidence="4 5" key="1">
    <citation type="submission" date="2017-06" db="EMBL/GenBank/DDBJ databases">
        <title>Genome sequencing of cyanobaciteial culture collection at National Institute for Environmental Studies (NIES).</title>
        <authorList>
            <person name="Hirose Y."/>
            <person name="Shimura Y."/>
            <person name="Fujisawa T."/>
            <person name="Nakamura Y."/>
            <person name="Kawachi M."/>
        </authorList>
    </citation>
    <scope>NUCLEOTIDE SEQUENCE [LARGE SCALE GENOMIC DNA]</scope>
    <source>
        <strain evidence="4 5">NIES-37</strain>
    </source>
</reference>
<dbReference type="AlphaFoldDB" id="A0A1Z4N8R1"/>